<keyword evidence="2" id="KW-1185">Reference proteome</keyword>
<proteinExistence type="predicted"/>
<protein>
    <submittedName>
        <fullName evidence="1">Uncharacterized protein</fullName>
    </submittedName>
</protein>
<name>A0ACB6QNL9_9PLEO</name>
<feature type="non-terminal residue" evidence="1">
    <location>
        <position position="1"/>
    </location>
</feature>
<dbReference type="Proteomes" id="UP000799755">
    <property type="component" value="Unassembled WGS sequence"/>
</dbReference>
<comment type="caution">
    <text evidence="1">The sequence shown here is derived from an EMBL/GenBank/DDBJ whole genome shotgun (WGS) entry which is preliminary data.</text>
</comment>
<evidence type="ECO:0000313" key="1">
    <source>
        <dbReference type="EMBL" id="KAF2468579.1"/>
    </source>
</evidence>
<accession>A0ACB6QNL9</accession>
<reference evidence="1" key="1">
    <citation type="journal article" date="2020" name="Stud. Mycol.">
        <title>101 Dothideomycetes genomes: a test case for predicting lifestyles and emergence of pathogens.</title>
        <authorList>
            <person name="Haridas S."/>
            <person name="Albert R."/>
            <person name="Binder M."/>
            <person name="Bloem J."/>
            <person name="Labutti K."/>
            <person name="Salamov A."/>
            <person name="Andreopoulos B."/>
            <person name="Baker S."/>
            <person name="Barry K."/>
            <person name="Bills G."/>
            <person name="Bluhm B."/>
            <person name="Cannon C."/>
            <person name="Castanera R."/>
            <person name="Culley D."/>
            <person name="Daum C."/>
            <person name="Ezra D."/>
            <person name="Gonzalez J."/>
            <person name="Henrissat B."/>
            <person name="Kuo A."/>
            <person name="Liang C."/>
            <person name="Lipzen A."/>
            <person name="Lutzoni F."/>
            <person name="Magnuson J."/>
            <person name="Mondo S."/>
            <person name="Nolan M."/>
            <person name="Ohm R."/>
            <person name="Pangilinan J."/>
            <person name="Park H.-J."/>
            <person name="Ramirez L."/>
            <person name="Alfaro M."/>
            <person name="Sun H."/>
            <person name="Tritt A."/>
            <person name="Yoshinaga Y."/>
            <person name="Zwiers L.-H."/>
            <person name="Turgeon B."/>
            <person name="Goodwin S."/>
            <person name="Spatafora J."/>
            <person name="Crous P."/>
            <person name="Grigoriev I."/>
        </authorList>
    </citation>
    <scope>NUCLEOTIDE SEQUENCE</scope>
    <source>
        <strain evidence="1">ATCC 200398</strain>
    </source>
</reference>
<evidence type="ECO:0000313" key="2">
    <source>
        <dbReference type="Proteomes" id="UP000799755"/>
    </source>
</evidence>
<dbReference type="EMBL" id="MU003515">
    <property type="protein sequence ID" value="KAF2468579.1"/>
    <property type="molecule type" value="Genomic_DNA"/>
</dbReference>
<sequence length="209" mass="23871">TIHLPRQSHWISGLHFHIQHTEYLRLIKGAIFIRRGDLIKIISTKEADRSGRWGNSVIKIDPYVRHNWGRAEHYFCHVIVEEWTTPSDISKPLFFWNLNGILTSSSPPPTTFFQRLARTLLGTNYITLQLFVVFRTLDNFPIFLDLGAVGDGVWIRGTVAKNTARGVEFGLTYLVLVIAAAVGWLVGFKAVGEERTPGDLWEAWRKEGR</sequence>
<organism evidence="1 2">
    <name type="scientific">Lindgomyces ingoldianus</name>
    <dbReference type="NCBI Taxonomy" id="673940"/>
    <lineage>
        <taxon>Eukaryota</taxon>
        <taxon>Fungi</taxon>
        <taxon>Dikarya</taxon>
        <taxon>Ascomycota</taxon>
        <taxon>Pezizomycotina</taxon>
        <taxon>Dothideomycetes</taxon>
        <taxon>Pleosporomycetidae</taxon>
        <taxon>Pleosporales</taxon>
        <taxon>Lindgomycetaceae</taxon>
        <taxon>Lindgomyces</taxon>
    </lineage>
</organism>
<gene>
    <name evidence="1" type="ORF">BDR25DRAFT_265334</name>
</gene>